<dbReference type="Proteomes" id="UP001141552">
    <property type="component" value="Unassembled WGS sequence"/>
</dbReference>
<dbReference type="PANTHER" id="PTHR33971:SF3">
    <property type="entry name" value="UBIQUITIN CARBOXYL-TERMINAL HYDROLASE 36"/>
    <property type="match status" value="1"/>
</dbReference>
<proteinExistence type="predicted"/>
<name>A0A9Q0F725_9ROSI</name>
<reference evidence="1" key="1">
    <citation type="submission" date="2022-02" db="EMBL/GenBank/DDBJ databases">
        <authorList>
            <person name="Henning P.M."/>
            <person name="McCubbin A.G."/>
            <person name="Shore J.S."/>
        </authorList>
    </citation>
    <scope>NUCLEOTIDE SEQUENCE</scope>
    <source>
        <strain evidence="1">F60SS</strain>
        <tissue evidence="1">Leaves</tissue>
    </source>
</reference>
<comment type="caution">
    <text evidence="1">The sequence shown here is derived from an EMBL/GenBank/DDBJ whole genome shotgun (WGS) entry which is preliminary data.</text>
</comment>
<dbReference type="OrthoDB" id="768992at2759"/>
<dbReference type="AlphaFoldDB" id="A0A9Q0F725"/>
<dbReference type="GO" id="GO:0004674">
    <property type="term" value="F:protein serine/threonine kinase activity"/>
    <property type="evidence" value="ECO:0007669"/>
    <property type="project" value="TreeGrafter"/>
</dbReference>
<reference evidence="1" key="2">
    <citation type="journal article" date="2023" name="Plants (Basel)">
        <title>Annotation of the Turnera subulata (Passifloraceae) Draft Genome Reveals the S-Locus Evolved after the Divergence of Turneroideae from Passifloroideae in a Stepwise Manner.</title>
        <authorList>
            <person name="Henning P.M."/>
            <person name="Roalson E.H."/>
            <person name="Mir W."/>
            <person name="McCubbin A.G."/>
            <person name="Shore J.S."/>
        </authorList>
    </citation>
    <scope>NUCLEOTIDE SEQUENCE</scope>
    <source>
        <strain evidence="1">F60SS</strain>
    </source>
</reference>
<dbReference type="EMBL" id="JAKUCV010006757">
    <property type="protein sequence ID" value="KAJ4826031.1"/>
    <property type="molecule type" value="Genomic_DNA"/>
</dbReference>
<gene>
    <name evidence="1" type="ORF">Tsubulata_046365</name>
</gene>
<sequence>MAYFSYNNYSHHGGEYPLSPYNCGYDSAEYSLTPYNSSGYDSAEYSGTPYSSSGYDSAGYSVTPYASSGYNSEYSVTPYCSSGYDPAQLHDSAVYSSYKCNDPNPFFAAYDGSFQSFSTIAYSASAVSGPMCIEYDPGTYDHSKTRISVFYSVSEFNEPEFEEYDPTPYGGGYDIAQTYGKPLPPSDETCYPKGLHLSEGTALTRKDEAVDEQAGKLPTESNLLPVPVQEADKQHQEVQGNGHGNLEEKALALYQGEESKGNDDCQPLSGHDSTCGNGQQDYEYSNSVSQIPPGYGLEAMDLCESLFGYWPCLSRNGRRGNGFHGVTDHGTYGNQWKATADYLFGSTNPYDDEK</sequence>
<organism evidence="1 2">
    <name type="scientific">Turnera subulata</name>
    <dbReference type="NCBI Taxonomy" id="218843"/>
    <lineage>
        <taxon>Eukaryota</taxon>
        <taxon>Viridiplantae</taxon>
        <taxon>Streptophyta</taxon>
        <taxon>Embryophyta</taxon>
        <taxon>Tracheophyta</taxon>
        <taxon>Spermatophyta</taxon>
        <taxon>Magnoliopsida</taxon>
        <taxon>eudicotyledons</taxon>
        <taxon>Gunneridae</taxon>
        <taxon>Pentapetalae</taxon>
        <taxon>rosids</taxon>
        <taxon>fabids</taxon>
        <taxon>Malpighiales</taxon>
        <taxon>Passifloraceae</taxon>
        <taxon>Turnera</taxon>
    </lineage>
</organism>
<evidence type="ECO:0000313" key="1">
    <source>
        <dbReference type="EMBL" id="KAJ4826031.1"/>
    </source>
</evidence>
<evidence type="ECO:0000313" key="2">
    <source>
        <dbReference type="Proteomes" id="UP001141552"/>
    </source>
</evidence>
<protein>
    <submittedName>
        <fullName evidence="1">Uncharacterized protein</fullName>
    </submittedName>
</protein>
<dbReference type="GO" id="GO:0070300">
    <property type="term" value="F:phosphatidic acid binding"/>
    <property type="evidence" value="ECO:0007669"/>
    <property type="project" value="InterPro"/>
</dbReference>
<dbReference type="PANTHER" id="PTHR33971">
    <property type="entry name" value="OS06G0232000 PROTEIN"/>
    <property type="match status" value="1"/>
</dbReference>
<accession>A0A9Q0F725</accession>
<keyword evidence="2" id="KW-1185">Reference proteome</keyword>
<dbReference type="InterPro" id="IPR038943">
    <property type="entry name" value="PLDrp1-like"/>
</dbReference>